<accession>A0A8H7YKD0</accession>
<dbReference type="AlphaFoldDB" id="A0A8H7YKD0"/>
<organism evidence="2 3">
    <name type="scientific">Ajellomyces capsulatus</name>
    <name type="common">Darling's disease fungus</name>
    <name type="synonym">Histoplasma capsulatum</name>
    <dbReference type="NCBI Taxonomy" id="5037"/>
    <lineage>
        <taxon>Eukaryota</taxon>
        <taxon>Fungi</taxon>
        <taxon>Dikarya</taxon>
        <taxon>Ascomycota</taxon>
        <taxon>Pezizomycotina</taxon>
        <taxon>Eurotiomycetes</taxon>
        <taxon>Eurotiomycetidae</taxon>
        <taxon>Onygenales</taxon>
        <taxon>Ajellomycetaceae</taxon>
        <taxon>Histoplasma</taxon>
    </lineage>
</organism>
<dbReference type="VEuPathDB" id="FungiDB:I7I52_05470"/>
<feature type="region of interest" description="Disordered" evidence="1">
    <location>
        <begin position="1"/>
        <end position="23"/>
    </location>
</feature>
<gene>
    <name evidence="2" type="ORF">I7I52_05470</name>
</gene>
<dbReference type="EMBL" id="JAEVHI010000004">
    <property type="protein sequence ID" value="KAG5293980.1"/>
    <property type="molecule type" value="Genomic_DNA"/>
</dbReference>
<comment type="caution">
    <text evidence="2">The sequence shown here is derived from an EMBL/GenBank/DDBJ whole genome shotgun (WGS) entry which is preliminary data.</text>
</comment>
<reference evidence="2 3" key="1">
    <citation type="submission" date="2021-01" db="EMBL/GenBank/DDBJ databases">
        <title>Chromosome-level genome assembly of a human fungal pathogen reveals clustering of transcriptionally co-regulated genes.</title>
        <authorList>
            <person name="Voorhies M."/>
            <person name="Cohen S."/>
            <person name="Shea T.P."/>
            <person name="Petrus S."/>
            <person name="Munoz J.F."/>
            <person name="Poplawski S."/>
            <person name="Goldman W.E."/>
            <person name="Michael T."/>
            <person name="Cuomo C.A."/>
            <person name="Sil A."/>
            <person name="Beyhan S."/>
        </authorList>
    </citation>
    <scope>NUCLEOTIDE SEQUENCE [LARGE SCALE GENOMIC DNA]</scope>
    <source>
        <strain evidence="2 3">G184AR</strain>
    </source>
</reference>
<proteinExistence type="predicted"/>
<dbReference type="Proteomes" id="UP000670092">
    <property type="component" value="Unassembled WGS sequence"/>
</dbReference>
<evidence type="ECO:0000256" key="1">
    <source>
        <dbReference type="SAM" id="MobiDB-lite"/>
    </source>
</evidence>
<name>A0A8H7YKD0_AJECA</name>
<evidence type="ECO:0000313" key="3">
    <source>
        <dbReference type="Proteomes" id="UP000670092"/>
    </source>
</evidence>
<sequence>MFAFSSADGNDEQRSHYGVQTTEELSSLHRRACEQYDQSKTMRKIPGKRCRKNKSNLGPAACIGAGMVCINCCVDRCWCYYSSELQRGRCIGTPSFLSFLALTMSLNSKTVELMRTLPSSSRKFFCGPKLSGQKRGRCFEVERKNIWLRWQCRIKTK</sequence>
<protein>
    <submittedName>
        <fullName evidence="2">Uncharacterized protein</fullName>
    </submittedName>
</protein>
<evidence type="ECO:0000313" key="2">
    <source>
        <dbReference type="EMBL" id="KAG5293980.1"/>
    </source>
</evidence>